<evidence type="ECO:0000256" key="1">
    <source>
        <dbReference type="ARBA" id="ARBA00037935"/>
    </source>
</evidence>
<dbReference type="GO" id="GO:0051017">
    <property type="term" value="P:actin filament bundle assembly"/>
    <property type="evidence" value="ECO:0007669"/>
    <property type="project" value="TreeGrafter"/>
</dbReference>
<dbReference type="GO" id="GO:0051016">
    <property type="term" value="P:barbed-end actin filament capping"/>
    <property type="evidence" value="ECO:0007669"/>
    <property type="project" value="TreeGrafter"/>
</dbReference>
<feature type="compositionally biased region" description="Basic residues" evidence="3">
    <location>
        <begin position="726"/>
        <end position="736"/>
    </location>
</feature>
<dbReference type="PANTHER" id="PTHR47102:SF2">
    <property type="entry name" value="PROTEIN BNI1"/>
    <property type="match status" value="1"/>
</dbReference>
<dbReference type="GO" id="GO:1903475">
    <property type="term" value="P:mitotic actomyosin contractile ring assembly"/>
    <property type="evidence" value="ECO:0007669"/>
    <property type="project" value="TreeGrafter"/>
</dbReference>
<dbReference type="InterPro" id="IPR010473">
    <property type="entry name" value="GTPase-bd"/>
</dbReference>
<gene>
    <name evidence="5" type="ORF">VP01_3455g3</name>
</gene>
<dbReference type="InterPro" id="IPR011989">
    <property type="entry name" value="ARM-like"/>
</dbReference>
<dbReference type="GO" id="GO:0043332">
    <property type="term" value="C:mating projection tip"/>
    <property type="evidence" value="ECO:0007669"/>
    <property type="project" value="TreeGrafter"/>
</dbReference>
<dbReference type="InterPro" id="IPR014768">
    <property type="entry name" value="GBD/FH3_dom"/>
</dbReference>
<dbReference type="GO" id="GO:0003779">
    <property type="term" value="F:actin binding"/>
    <property type="evidence" value="ECO:0007669"/>
    <property type="project" value="InterPro"/>
</dbReference>
<dbReference type="PANTHER" id="PTHR47102">
    <property type="entry name" value="PROTEIN BNI1"/>
    <property type="match status" value="1"/>
</dbReference>
<dbReference type="Gene3D" id="1.10.238.150">
    <property type="entry name" value="Formin, FH3 diaphanous domain"/>
    <property type="match status" value="1"/>
</dbReference>
<evidence type="ECO:0000259" key="4">
    <source>
        <dbReference type="PROSITE" id="PS51232"/>
    </source>
</evidence>
<dbReference type="SMART" id="SM01140">
    <property type="entry name" value="Drf_GBD"/>
    <property type="match status" value="1"/>
</dbReference>
<feature type="domain" description="GBD/FH3" evidence="4">
    <location>
        <begin position="131"/>
        <end position="556"/>
    </location>
</feature>
<dbReference type="AlphaFoldDB" id="A0A0L6UY11"/>
<keyword evidence="6" id="KW-1185">Reference proteome</keyword>
<proteinExistence type="inferred from homology"/>
<feature type="region of interest" description="Disordered" evidence="3">
    <location>
        <begin position="188"/>
        <end position="248"/>
    </location>
</feature>
<dbReference type="PROSITE" id="PS51232">
    <property type="entry name" value="GBD_FH3"/>
    <property type="match status" value="1"/>
</dbReference>
<dbReference type="InterPro" id="IPR016024">
    <property type="entry name" value="ARM-type_fold"/>
</dbReference>
<dbReference type="Pfam" id="PF06367">
    <property type="entry name" value="Drf_FH3"/>
    <property type="match status" value="1"/>
</dbReference>
<dbReference type="InterPro" id="IPR051661">
    <property type="entry name" value="Actin_filament_regulator"/>
</dbReference>
<sequence length="904" mass="102057">MFTRHHKKHRHSTSINNTDSSLSRPPSPLLNPDQRLYITQEDLINNHRQHKKNSAELSTKRTSILSAKQRNDSISILSEPTSNSFDLMSPPLNTNSIHRSNSLINGNQPNFQHRWPRADPNNDKFELVRPRDDLAEQVVNEMFDDMMNRRELASLPASAQQDMLNFSIDKKWTLIYNDRYTEWHTARQKRFNSDSTPTKRSLEPSPSLGQPSGSSGSHSSSKLTKTAGHGMWRQSGASTGRGKHKINAPGIIRKESDLITEYETLKCLKILLNSKQGANDAVSHPESIYQILFSLVSPHLPTRKTVADILTFLCHWEKPRGHSHVLKGLDQLANMRTTAGKTIGETMARFDAWFGSFEQVIDGRGKMGSLVGASEELRSLRGHSATPSLLNQHAENAASMISTSSPMGLDGALNEYALANLFLITSIISIPEDVTVRVHLRSQMNSSGLKRIMDKLRKFQHNSIERQLNQIEVEAIQDEEEMLENFNHRLLTDMTNPQQLFDTLLDTLEGSRAKEFFISILQHFLLIKEDAEGQLRFYQLIDQLVTSVVLDSKALDDGGGGDFSSMLGVSVAAVMSKFADQDQLQSTMAELQEAKRQADRLKRDKNTLEEELMANQDSKVLELKQTNEQIERALNISRTATDALQSRIAEMEKQHRSQLTQQDLQIRELFTMLKESKNLDVVQDDTGILDRRELMDIMNKKLQREKAILTLEGRSQTGENGETRKGSKKGWTRGRKNSGEEEDSDNRPNDRRLGPPTRDQVKVAYKPTHKTKDSIDKSRFEDPDSDDEQSLLETRHKDPGLSPISEATSPRHSTRRITPKSSQNLATRARSEDTDGDYLQTSPSSPGVTDILRNYGGYTSSQSTMKPPRPLIPSQIGRKPALYLGELKMHQLRSASGSTMNRRR</sequence>
<evidence type="ECO:0000313" key="6">
    <source>
        <dbReference type="Proteomes" id="UP000037035"/>
    </source>
</evidence>
<protein>
    <recommendedName>
        <fullName evidence="4">GBD/FH3 domain-containing protein</fullName>
    </recommendedName>
</protein>
<accession>A0A0L6UY11</accession>
<evidence type="ECO:0000313" key="5">
    <source>
        <dbReference type="EMBL" id="KNZ52765.1"/>
    </source>
</evidence>
<dbReference type="GO" id="GO:0015629">
    <property type="term" value="C:actin cytoskeleton"/>
    <property type="evidence" value="ECO:0007669"/>
    <property type="project" value="UniProtKB-ARBA"/>
</dbReference>
<dbReference type="EMBL" id="LAVV01008452">
    <property type="protein sequence ID" value="KNZ52765.1"/>
    <property type="molecule type" value="Genomic_DNA"/>
</dbReference>
<feature type="compositionally biased region" description="Low complexity" evidence="3">
    <location>
        <begin position="203"/>
        <end position="223"/>
    </location>
</feature>
<evidence type="ECO:0000256" key="2">
    <source>
        <dbReference type="SAM" id="Coils"/>
    </source>
</evidence>
<dbReference type="GO" id="GO:0031267">
    <property type="term" value="F:small GTPase binding"/>
    <property type="evidence" value="ECO:0007669"/>
    <property type="project" value="InterPro"/>
</dbReference>
<reference evidence="5 6" key="1">
    <citation type="submission" date="2015-08" db="EMBL/GenBank/DDBJ databases">
        <title>Next Generation Sequencing and Analysis of the Genome of Puccinia sorghi L Schw, the Causal Agent of Maize Common Rust.</title>
        <authorList>
            <person name="Rochi L."/>
            <person name="Burguener G."/>
            <person name="Darino M."/>
            <person name="Turjanski A."/>
            <person name="Kreff E."/>
            <person name="Dieguez M.J."/>
            <person name="Sacco F."/>
        </authorList>
    </citation>
    <scope>NUCLEOTIDE SEQUENCE [LARGE SCALE GENOMIC DNA]</scope>
    <source>
        <strain evidence="5 6">RO10H11247</strain>
    </source>
</reference>
<evidence type="ECO:0000256" key="3">
    <source>
        <dbReference type="SAM" id="MobiDB-lite"/>
    </source>
</evidence>
<dbReference type="Gene3D" id="1.25.10.10">
    <property type="entry name" value="Leucine-rich Repeat Variant"/>
    <property type="match status" value="1"/>
</dbReference>
<feature type="region of interest" description="Disordered" evidence="3">
    <location>
        <begin position="1"/>
        <end position="31"/>
    </location>
</feature>
<dbReference type="STRING" id="27349.A0A0L6UY11"/>
<feature type="compositionally biased region" description="Basic and acidic residues" evidence="3">
    <location>
        <begin position="770"/>
        <end position="782"/>
    </location>
</feature>
<dbReference type="SUPFAM" id="SSF48371">
    <property type="entry name" value="ARM repeat"/>
    <property type="match status" value="1"/>
</dbReference>
<dbReference type="Pfam" id="PF06371">
    <property type="entry name" value="Drf_GBD"/>
    <property type="match status" value="1"/>
</dbReference>
<dbReference type="SMART" id="SM01139">
    <property type="entry name" value="Drf_FH3"/>
    <property type="match status" value="1"/>
</dbReference>
<dbReference type="GO" id="GO:0005938">
    <property type="term" value="C:cell cortex"/>
    <property type="evidence" value="ECO:0007669"/>
    <property type="project" value="UniProtKB-ARBA"/>
</dbReference>
<organism evidence="5 6">
    <name type="scientific">Puccinia sorghi</name>
    <dbReference type="NCBI Taxonomy" id="27349"/>
    <lineage>
        <taxon>Eukaryota</taxon>
        <taxon>Fungi</taxon>
        <taxon>Dikarya</taxon>
        <taxon>Basidiomycota</taxon>
        <taxon>Pucciniomycotina</taxon>
        <taxon>Pucciniomycetes</taxon>
        <taxon>Pucciniales</taxon>
        <taxon>Pucciniaceae</taxon>
        <taxon>Puccinia</taxon>
    </lineage>
</organism>
<dbReference type="GO" id="GO:0032153">
    <property type="term" value="C:cell division site"/>
    <property type="evidence" value="ECO:0007669"/>
    <property type="project" value="UniProtKB-ARBA"/>
</dbReference>
<comment type="similarity">
    <text evidence="1">Belongs to the formin homology family. BNI1 subfamily.</text>
</comment>
<dbReference type="VEuPathDB" id="FungiDB:VP01_3455g3"/>
<dbReference type="OrthoDB" id="1104827at2759"/>
<feature type="compositionally biased region" description="Basic residues" evidence="3">
    <location>
        <begin position="1"/>
        <end position="12"/>
    </location>
</feature>
<comment type="caution">
    <text evidence="5">The sequence shown here is derived from an EMBL/GenBank/DDBJ whole genome shotgun (WGS) entry which is preliminary data.</text>
</comment>
<dbReference type="InterPro" id="IPR010472">
    <property type="entry name" value="FH3_dom"/>
</dbReference>
<keyword evidence="2" id="KW-0175">Coiled coil</keyword>
<feature type="coiled-coil region" evidence="2">
    <location>
        <begin position="581"/>
        <end position="633"/>
    </location>
</feature>
<dbReference type="Proteomes" id="UP000037035">
    <property type="component" value="Unassembled WGS sequence"/>
</dbReference>
<name>A0A0L6UY11_9BASI</name>
<feature type="region of interest" description="Disordered" evidence="3">
    <location>
        <begin position="709"/>
        <end position="875"/>
    </location>
</feature>